<reference evidence="2 3" key="1">
    <citation type="journal article" date="2009" name="J. Bacteriol.">
        <title>The genome of Thermosipho africanus TCF52B: lateral genetic connections to the Firmicutes and Archaea.</title>
        <authorList>
            <person name="Nesboe C.L."/>
            <person name="Bapteste E."/>
            <person name="Curtis B."/>
            <person name="Dahle H."/>
            <person name="Lopez P."/>
            <person name="Macleod D."/>
            <person name="Dlutek M."/>
            <person name="Bowman S."/>
            <person name="Zhaxybayeva O."/>
            <person name="Birkeland N.-K."/>
            <person name="Doolittle W.F."/>
        </authorList>
    </citation>
    <scope>NUCLEOTIDE SEQUENCE [LARGE SCALE GENOMIC DNA]</scope>
    <source>
        <strain evidence="2 3">TCF52B</strain>
    </source>
</reference>
<keyword evidence="3" id="KW-1185">Reference proteome</keyword>
<keyword evidence="1" id="KW-0472">Membrane</keyword>
<name>B7ID92_THEAB</name>
<protein>
    <submittedName>
        <fullName evidence="2">Uncharacterized protein</fullName>
    </submittedName>
</protein>
<dbReference type="KEGG" id="taf:THA_1528"/>
<proteinExistence type="predicted"/>
<dbReference type="EMBL" id="CP001185">
    <property type="protein sequence ID" value="ACJ75969.1"/>
    <property type="molecule type" value="Genomic_DNA"/>
</dbReference>
<keyword evidence="1" id="KW-0812">Transmembrane</keyword>
<feature type="transmembrane region" description="Helical" evidence="1">
    <location>
        <begin position="7"/>
        <end position="26"/>
    </location>
</feature>
<dbReference type="AlphaFoldDB" id="B7ID92"/>
<evidence type="ECO:0000313" key="2">
    <source>
        <dbReference type="EMBL" id="ACJ75969.1"/>
    </source>
</evidence>
<organism evidence="2 3">
    <name type="scientific">Thermosipho africanus (strain TCF52B)</name>
    <dbReference type="NCBI Taxonomy" id="484019"/>
    <lineage>
        <taxon>Bacteria</taxon>
        <taxon>Thermotogati</taxon>
        <taxon>Thermotogota</taxon>
        <taxon>Thermotogae</taxon>
        <taxon>Thermotogales</taxon>
        <taxon>Fervidobacteriaceae</taxon>
        <taxon>Thermosipho</taxon>
    </lineage>
</organism>
<dbReference type="RefSeq" id="WP_004102058.1">
    <property type="nucleotide sequence ID" value="NC_011653.1"/>
</dbReference>
<accession>B7ID92</accession>
<sequence length="201" mass="24088">MIKISRNWFFIFIISAFIIVALYFNFNSAKKIYIKGDNYYVGKLIDYLNLNGYKFKIVDVKKANVVIDLDNLEVSLYNGMHFNIKYSEKLINKVISLIENRNCKVLSKNDDFYLKNQYFYKHFTFETSCGINIMILPEMYENVEKLVFRTILNILKGNYQGFENEYFVNKMYIYRLYDNWELIATYEPTLEILELIADEKN</sequence>
<gene>
    <name evidence="2" type="ordered locus">THA_1528</name>
</gene>
<keyword evidence="1" id="KW-1133">Transmembrane helix</keyword>
<evidence type="ECO:0000256" key="1">
    <source>
        <dbReference type="SAM" id="Phobius"/>
    </source>
</evidence>
<dbReference type="Proteomes" id="UP000002453">
    <property type="component" value="Chromosome"/>
</dbReference>
<dbReference type="OrthoDB" id="47024at2"/>
<evidence type="ECO:0000313" key="3">
    <source>
        <dbReference type="Proteomes" id="UP000002453"/>
    </source>
</evidence>
<dbReference type="STRING" id="484019.THA_1528"/>
<dbReference type="HOGENOM" id="CLU_117667_0_0_0"/>